<dbReference type="PRINTS" id="PR00125">
    <property type="entry name" value="ATPASEDELTA"/>
</dbReference>
<keyword evidence="3 8" id="KW-0375">Hydrogen ion transport</keyword>
<evidence type="ECO:0000256" key="3">
    <source>
        <dbReference type="ARBA" id="ARBA00022781"/>
    </source>
</evidence>
<keyword evidence="8" id="KW-1003">Cell membrane</keyword>
<dbReference type="Gene3D" id="1.10.520.20">
    <property type="entry name" value="N-terminal domain of the delta subunit of the F1F0-ATP synthase"/>
    <property type="match status" value="1"/>
</dbReference>
<keyword evidence="11" id="KW-1185">Reference proteome</keyword>
<dbReference type="Pfam" id="PF00213">
    <property type="entry name" value="OSCP"/>
    <property type="match status" value="1"/>
</dbReference>
<dbReference type="Proteomes" id="UP001375743">
    <property type="component" value="Unassembled WGS sequence"/>
</dbReference>
<dbReference type="EMBL" id="JBBLZC010000002">
    <property type="protein sequence ID" value="MEK0082015.1"/>
    <property type="molecule type" value="Genomic_DNA"/>
</dbReference>
<evidence type="ECO:0000256" key="1">
    <source>
        <dbReference type="ARBA" id="ARBA00004370"/>
    </source>
</evidence>
<dbReference type="InterPro" id="IPR000711">
    <property type="entry name" value="ATPase_OSCP/dsu"/>
</dbReference>
<evidence type="ECO:0000256" key="8">
    <source>
        <dbReference type="HAMAP-Rule" id="MF_01416"/>
    </source>
</evidence>
<keyword evidence="7 8" id="KW-0066">ATP synthesis</keyword>
<evidence type="ECO:0000256" key="2">
    <source>
        <dbReference type="ARBA" id="ARBA00022448"/>
    </source>
</evidence>
<accession>A0ABU8XLE7</accession>
<comment type="caution">
    <text evidence="10">The sequence shown here is derived from an EMBL/GenBank/DDBJ whole genome shotgun (WGS) entry which is preliminary data.</text>
</comment>
<dbReference type="NCBIfam" id="NF004402">
    <property type="entry name" value="PRK05758.2-2"/>
    <property type="match status" value="1"/>
</dbReference>
<sequence length="186" mass="19831">MPASTAMASGVAGRYATALFELASERSALEQVERDLAALDRAIAESADLKRLISSPIVSREDQARAMEALSDQLGLGRIVKNFLGVIAERRRLAALPAMIAAFNRLLAQHRGEETAEVTSAVPLDEAQLASIKDAVAAYAGRPVQLTTSVDPGLLGGLVVRIGSRMIDASLKTKLQHLELSMRGVR</sequence>
<evidence type="ECO:0000256" key="6">
    <source>
        <dbReference type="ARBA" id="ARBA00023196"/>
    </source>
</evidence>
<keyword evidence="4 8" id="KW-0406">Ion transport</keyword>
<dbReference type="PANTHER" id="PTHR11910">
    <property type="entry name" value="ATP SYNTHASE DELTA CHAIN"/>
    <property type="match status" value="1"/>
</dbReference>
<organism evidence="10 11">
    <name type="scientific">Benzoatithermus flavus</name>
    <dbReference type="NCBI Taxonomy" id="3108223"/>
    <lineage>
        <taxon>Bacteria</taxon>
        <taxon>Pseudomonadati</taxon>
        <taxon>Pseudomonadota</taxon>
        <taxon>Alphaproteobacteria</taxon>
        <taxon>Geminicoccales</taxon>
        <taxon>Geminicoccaceae</taxon>
        <taxon>Benzoatithermus</taxon>
    </lineage>
</organism>
<comment type="similarity">
    <text evidence="8">Belongs to the ATPase delta chain family.</text>
</comment>
<evidence type="ECO:0000313" key="11">
    <source>
        <dbReference type="Proteomes" id="UP001375743"/>
    </source>
</evidence>
<comment type="function">
    <text evidence="8">F(1)F(0) ATP synthase produces ATP from ADP in the presence of a proton or sodium gradient. F-type ATPases consist of two structural domains, F(1) containing the extramembraneous catalytic core and F(0) containing the membrane proton channel, linked together by a central stalk and a peripheral stalk. During catalysis, ATP synthesis in the catalytic domain of F(1) is coupled via a rotary mechanism of the central stalk subunits to proton translocation.</text>
</comment>
<dbReference type="NCBIfam" id="TIGR01145">
    <property type="entry name" value="ATP_synt_delta"/>
    <property type="match status" value="1"/>
</dbReference>
<keyword evidence="9" id="KW-0175">Coiled coil</keyword>
<evidence type="ECO:0000256" key="9">
    <source>
        <dbReference type="SAM" id="Coils"/>
    </source>
</evidence>
<reference evidence="10 11" key="1">
    <citation type="submission" date="2024-01" db="EMBL/GenBank/DDBJ databases">
        <title>Multi-omics insights into the function and evolution of sodium benzoate biodegradation pathways in Benzoatithermus flavus gen. nov., sp. nov. from hot spring.</title>
        <authorList>
            <person name="Hu C.-J."/>
            <person name="Li W.-J."/>
        </authorList>
    </citation>
    <scope>NUCLEOTIDE SEQUENCE [LARGE SCALE GENOMIC DNA]</scope>
    <source>
        <strain evidence="10 11">SYSU G07066</strain>
    </source>
</reference>
<feature type="coiled-coil region" evidence="9">
    <location>
        <begin position="22"/>
        <end position="49"/>
    </location>
</feature>
<evidence type="ECO:0000313" key="10">
    <source>
        <dbReference type="EMBL" id="MEK0082015.1"/>
    </source>
</evidence>
<protein>
    <recommendedName>
        <fullName evidence="8">ATP synthase subunit delta</fullName>
    </recommendedName>
    <alternativeName>
        <fullName evidence="8">ATP synthase F(1) sector subunit delta</fullName>
    </alternativeName>
    <alternativeName>
        <fullName evidence="8">F-type ATPase subunit delta</fullName>
        <shortName evidence="8">F-ATPase subunit delta</shortName>
    </alternativeName>
</protein>
<comment type="subcellular location">
    <subcellularLocation>
        <location evidence="8">Cell membrane</location>
        <topology evidence="8">Peripheral membrane protein</topology>
    </subcellularLocation>
    <subcellularLocation>
        <location evidence="1">Membrane</location>
    </subcellularLocation>
</comment>
<evidence type="ECO:0000256" key="7">
    <source>
        <dbReference type="ARBA" id="ARBA00023310"/>
    </source>
</evidence>
<evidence type="ECO:0000256" key="4">
    <source>
        <dbReference type="ARBA" id="ARBA00023065"/>
    </source>
</evidence>
<comment type="function">
    <text evidence="8">This protein is part of the stalk that links CF(0) to CF(1). It either transmits conformational changes from CF(0) to CF(1) or is implicated in proton conduction.</text>
</comment>
<dbReference type="HAMAP" id="MF_01416">
    <property type="entry name" value="ATP_synth_delta_bact"/>
    <property type="match status" value="1"/>
</dbReference>
<dbReference type="RefSeq" id="WP_418157872.1">
    <property type="nucleotide sequence ID" value="NZ_JBBLZC010000002.1"/>
</dbReference>
<keyword evidence="6 8" id="KW-0139">CF(1)</keyword>
<keyword evidence="2 8" id="KW-0813">Transport</keyword>
<proteinExistence type="inferred from homology"/>
<dbReference type="SUPFAM" id="SSF47928">
    <property type="entry name" value="N-terminal domain of the delta subunit of the F1F0-ATP synthase"/>
    <property type="match status" value="1"/>
</dbReference>
<dbReference type="InterPro" id="IPR026015">
    <property type="entry name" value="ATP_synth_OSCP/delta_N_sf"/>
</dbReference>
<keyword evidence="5 8" id="KW-0472">Membrane</keyword>
<dbReference type="NCBIfam" id="NF004406">
    <property type="entry name" value="PRK05758.3-2"/>
    <property type="match status" value="1"/>
</dbReference>
<evidence type="ECO:0000256" key="5">
    <source>
        <dbReference type="ARBA" id="ARBA00023136"/>
    </source>
</evidence>
<gene>
    <name evidence="8" type="primary">atpH</name>
    <name evidence="10" type="ORF">U1T56_02540</name>
</gene>
<name>A0ABU8XLE7_9PROT</name>